<proteinExistence type="predicted"/>
<dbReference type="InParanoid" id="A0A317ZID3"/>
<evidence type="ECO:0000313" key="1">
    <source>
        <dbReference type="EMBL" id="PXA03973.1"/>
    </source>
</evidence>
<sequence length="147" mass="17431">MVRSSGRIVARSSFLQQLFYLFSCKRVVTFEREKRYIEIYRKTWWFKKASDFVCYDQVSDVSFGFEDWNDFGFEFWQDGYEKIWVSLELKNSDELVPLVCFEGEGSRETGIFGTLLGDSIFDFRGNQQALASEFYNTVKDELGMWSR</sequence>
<accession>A0A317ZID3</accession>
<dbReference type="Proteomes" id="UP000247099">
    <property type="component" value="Unassembled WGS sequence"/>
</dbReference>
<organism evidence="1 2">
    <name type="scientific">Coraliomargarita sinensis</name>
    <dbReference type="NCBI Taxonomy" id="2174842"/>
    <lineage>
        <taxon>Bacteria</taxon>
        <taxon>Pseudomonadati</taxon>
        <taxon>Verrucomicrobiota</taxon>
        <taxon>Opitutia</taxon>
        <taxon>Puniceicoccales</taxon>
        <taxon>Coraliomargaritaceae</taxon>
        <taxon>Coraliomargarita</taxon>
    </lineage>
</organism>
<comment type="caution">
    <text evidence="1">The sequence shown here is derived from an EMBL/GenBank/DDBJ whole genome shotgun (WGS) entry which is preliminary data.</text>
</comment>
<protein>
    <submittedName>
        <fullName evidence="1">Uncharacterized protein</fullName>
    </submittedName>
</protein>
<dbReference type="AlphaFoldDB" id="A0A317ZID3"/>
<name>A0A317ZID3_9BACT</name>
<keyword evidence="2" id="KW-1185">Reference proteome</keyword>
<reference evidence="1 2" key="1">
    <citation type="submission" date="2018-05" db="EMBL/GenBank/DDBJ databases">
        <title>Coraliomargarita sinensis sp. nov., isolated from a marine solar saltern.</title>
        <authorList>
            <person name="Zhou L.Y."/>
        </authorList>
    </citation>
    <scope>NUCLEOTIDE SEQUENCE [LARGE SCALE GENOMIC DNA]</scope>
    <source>
        <strain evidence="1 2">WN38</strain>
    </source>
</reference>
<dbReference type="EMBL" id="QHJQ01000006">
    <property type="protein sequence ID" value="PXA03973.1"/>
    <property type="molecule type" value="Genomic_DNA"/>
</dbReference>
<gene>
    <name evidence="1" type="ORF">DDZ13_10065</name>
</gene>
<evidence type="ECO:0000313" key="2">
    <source>
        <dbReference type="Proteomes" id="UP000247099"/>
    </source>
</evidence>